<accession>A0A5C6LJ37</accession>
<dbReference type="EMBL" id="VOHS01000069">
    <property type="protein sequence ID" value="TWV91994.1"/>
    <property type="molecule type" value="Genomic_DNA"/>
</dbReference>
<dbReference type="RefSeq" id="WP_146308228.1">
    <property type="nucleotide sequence ID" value="NZ_VOHS01000069.1"/>
</dbReference>
<dbReference type="Proteomes" id="UP000318815">
    <property type="component" value="Unassembled WGS sequence"/>
</dbReference>
<gene>
    <name evidence="1" type="ORF">FEF09_28455</name>
</gene>
<sequence length="96" mass="10512">MEALQIIHPFADTEPFLVGAAATAFAALPEEVLSANIEKYSYYDHSSGWQQDSILNWYINKITVSQLPEELIARAGFISGGNSAVSRKTVNISSLH</sequence>
<name>A0A5C6LJ37_9BACT</name>
<proteinExistence type="predicted"/>
<protein>
    <submittedName>
        <fullName evidence="1">Uncharacterized protein</fullName>
    </submittedName>
</protein>
<dbReference type="AlphaFoldDB" id="A0A5C6LJ37"/>
<organism evidence="1 2">
    <name type="scientific">Chitinophaga pinensis</name>
    <dbReference type="NCBI Taxonomy" id="79329"/>
    <lineage>
        <taxon>Bacteria</taxon>
        <taxon>Pseudomonadati</taxon>
        <taxon>Bacteroidota</taxon>
        <taxon>Chitinophagia</taxon>
        <taxon>Chitinophagales</taxon>
        <taxon>Chitinophagaceae</taxon>
        <taxon>Chitinophaga</taxon>
    </lineage>
</organism>
<evidence type="ECO:0000313" key="2">
    <source>
        <dbReference type="Proteomes" id="UP000318815"/>
    </source>
</evidence>
<keyword evidence="2" id="KW-1185">Reference proteome</keyword>
<evidence type="ECO:0000313" key="1">
    <source>
        <dbReference type="EMBL" id="TWV91994.1"/>
    </source>
</evidence>
<comment type="caution">
    <text evidence="1">The sequence shown here is derived from an EMBL/GenBank/DDBJ whole genome shotgun (WGS) entry which is preliminary data.</text>
</comment>
<reference evidence="1 2" key="1">
    <citation type="submission" date="2019-08" db="EMBL/GenBank/DDBJ databases">
        <title>Whole genome sequencing of chitin degrading bacteria Chitinophaga pinensis YS16.</title>
        <authorList>
            <person name="Singh R.P."/>
            <person name="Manchanda G."/>
            <person name="Maurya I.K."/>
            <person name="Joshi N.K."/>
            <person name="Srivastava A.K."/>
        </authorList>
    </citation>
    <scope>NUCLEOTIDE SEQUENCE [LARGE SCALE GENOMIC DNA]</scope>
    <source>
        <strain evidence="1 2">YS-16</strain>
    </source>
</reference>